<dbReference type="Pfam" id="PF01694">
    <property type="entry name" value="Rhomboid"/>
    <property type="match status" value="1"/>
</dbReference>
<dbReference type="GO" id="GO:0004252">
    <property type="term" value="F:serine-type endopeptidase activity"/>
    <property type="evidence" value="ECO:0007669"/>
    <property type="project" value="InterPro"/>
</dbReference>
<dbReference type="InterPro" id="IPR002610">
    <property type="entry name" value="Peptidase_S54_rhomboid-like"/>
</dbReference>
<evidence type="ECO:0000256" key="3">
    <source>
        <dbReference type="ARBA" id="ARBA00009045"/>
    </source>
</evidence>
<evidence type="ECO:0000256" key="11">
    <source>
        <dbReference type="SAM" id="MobiDB-lite"/>
    </source>
</evidence>
<reference evidence="13 14" key="1">
    <citation type="submission" date="2019-02" db="EMBL/GenBank/DDBJ databases">
        <title>Genome sequencing of the rare red list fungi Bondarzewia mesenterica.</title>
        <authorList>
            <person name="Buettner E."/>
            <person name="Kellner H."/>
        </authorList>
    </citation>
    <scope>NUCLEOTIDE SEQUENCE [LARGE SCALE GENOMIC DNA]</scope>
    <source>
        <strain evidence="13 14">DSM 108281</strain>
    </source>
</reference>
<feature type="transmembrane region" description="Helical" evidence="10">
    <location>
        <begin position="709"/>
        <end position="728"/>
    </location>
</feature>
<evidence type="ECO:0000256" key="6">
    <source>
        <dbReference type="ARBA" id="ARBA00022801"/>
    </source>
</evidence>
<dbReference type="InterPro" id="IPR032710">
    <property type="entry name" value="NTF2-like_dom_sf"/>
</dbReference>
<feature type="transmembrane region" description="Helical" evidence="10">
    <location>
        <begin position="734"/>
        <end position="753"/>
    </location>
</feature>
<dbReference type="Gene3D" id="3.10.450.50">
    <property type="match status" value="1"/>
</dbReference>
<feature type="transmembrane region" description="Helical" evidence="10">
    <location>
        <begin position="566"/>
        <end position="586"/>
    </location>
</feature>
<feature type="transmembrane region" description="Helical" evidence="10">
    <location>
        <begin position="765"/>
        <end position="785"/>
    </location>
</feature>
<keyword evidence="4 10" id="KW-0645">Protease</keyword>
<evidence type="ECO:0000256" key="8">
    <source>
        <dbReference type="ARBA" id="ARBA00022989"/>
    </source>
</evidence>
<accession>A0A4S4LIH9</accession>
<comment type="function">
    <text evidence="10">Serine protease involved in intramembrane proteolysis.</text>
</comment>
<dbReference type="PANTHER" id="PTHR22936">
    <property type="entry name" value="RHOMBOID-RELATED"/>
    <property type="match status" value="1"/>
</dbReference>
<dbReference type="EC" id="3.4.21.105" evidence="10"/>
<evidence type="ECO:0000256" key="2">
    <source>
        <dbReference type="ARBA" id="ARBA00004141"/>
    </source>
</evidence>
<feature type="transmembrane region" description="Helical" evidence="10">
    <location>
        <begin position="676"/>
        <end position="697"/>
    </location>
</feature>
<evidence type="ECO:0000256" key="1">
    <source>
        <dbReference type="ARBA" id="ARBA00000156"/>
    </source>
</evidence>
<keyword evidence="5 10" id="KW-0812">Transmembrane</keyword>
<organism evidence="13 14">
    <name type="scientific">Bondarzewia mesenterica</name>
    <dbReference type="NCBI Taxonomy" id="1095465"/>
    <lineage>
        <taxon>Eukaryota</taxon>
        <taxon>Fungi</taxon>
        <taxon>Dikarya</taxon>
        <taxon>Basidiomycota</taxon>
        <taxon>Agaricomycotina</taxon>
        <taxon>Agaricomycetes</taxon>
        <taxon>Russulales</taxon>
        <taxon>Bondarzewiaceae</taxon>
        <taxon>Bondarzewia</taxon>
    </lineage>
</organism>
<feature type="compositionally biased region" description="Basic and acidic residues" evidence="11">
    <location>
        <begin position="457"/>
        <end position="468"/>
    </location>
</feature>
<feature type="compositionally biased region" description="Basic and acidic residues" evidence="11">
    <location>
        <begin position="407"/>
        <end position="418"/>
    </location>
</feature>
<comment type="caution">
    <text evidence="13">The sequence shown here is derived from an EMBL/GenBank/DDBJ whole genome shotgun (WGS) entry which is preliminary data.</text>
</comment>
<evidence type="ECO:0000313" key="14">
    <source>
        <dbReference type="Proteomes" id="UP000310158"/>
    </source>
</evidence>
<dbReference type="InterPro" id="IPR035952">
    <property type="entry name" value="Rhomboid-like_sf"/>
</dbReference>
<gene>
    <name evidence="13" type="ORF">EW146_g7942</name>
</gene>
<dbReference type="Gene3D" id="1.20.1540.10">
    <property type="entry name" value="Rhomboid-like"/>
    <property type="match status" value="1"/>
</dbReference>
<keyword evidence="8 10" id="KW-1133">Transmembrane helix</keyword>
<evidence type="ECO:0000259" key="12">
    <source>
        <dbReference type="Pfam" id="PF01694"/>
    </source>
</evidence>
<dbReference type="AlphaFoldDB" id="A0A4S4LIH9"/>
<evidence type="ECO:0000256" key="4">
    <source>
        <dbReference type="ARBA" id="ARBA00022670"/>
    </source>
</evidence>
<feature type="transmembrane region" description="Helical" evidence="10">
    <location>
        <begin position="791"/>
        <end position="810"/>
    </location>
</feature>
<comment type="catalytic activity">
    <reaction evidence="1 10">
        <text>Cleaves type-1 transmembrane domains using a catalytic dyad composed of serine and histidine that are contributed by different transmembrane domains.</text>
        <dbReference type="EC" id="3.4.21.105"/>
    </reaction>
</comment>
<feature type="region of interest" description="Disordered" evidence="11">
    <location>
        <begin position="405"/>
        <end position="468"/>
    </location>
</feature>
<proteinExistence type="inferred from homology"/>
<dbReference type="EMBL" id="SGPL01000498">
    <property type="protein sequence ID" value="THH11749.1"/>
    <property type="molecule type" value="Genomic_DNA"/>
</dbReference>
<dbReference type="Proteomes" id="UP000310158">
    <property type="component" value="Unassembled WGS sequence"/>
</dbReference>
<evidence type="ECO:0000256" key="5">
    <source>
        <dbReference type="ARBA" id="ARBA00022692"/>
    </source>
</evidence>
<dbReference type="OrthoDB" id="2146116at2759"/>
<dbReference type="GO" id="GO:0016020">
    <property type="term" value="C:membrane"/>
    <property type="evidence" value="ECO:0007669"/>
    <property type="project" value="UniProtKB-SubCell"/>
</dbReference>
<sequence>MSQIFPNAVTSVSKAPALVFLISTEHTGWCEQLAQEGYSVFQVAYPSSSLASLSQAIGAAGEYIKAHGGDWAIVSYGVLQDDGMIIPNLVARAGVQRLKALSHFNPLSEESAPLLVRDCEGRYIPTVLHLASVQEKLHASLSLLTTPDSLLYELTPSDHLPIAVFTYPMVSASPPFPFSTKAPALVKAGESFSVDPYVRSAVSLSYSRTLELLRRQLGPHFDLERLWEMHTYYSDMIYFDPAETMSTMVKAPYVNHVPTLTGGIGYEDLARFYKASFPISSTDYVTPPDTEIITVSRTVGADRIIDEMILKGTHTTEIDYLLPGINPTGKTFEIALVGVVAFRGDKLTFEHIYWDQASLLVQLGLLDATSLPVAGVEVAHKVLDPFGLPSNKLLQRLVMTSAIPLQDRSRDHEQRGDFGLDAPSGLEQRVASPNSPTSLARSSSLSRRLSAATAAGTDRKDPFYATPEEDRLSYMDETFRPYADEPFKVRSTPYNDKGDESLVRNAAVYGGSNSYQDLEFAEAYDSSRAQPVAEKASPLNRFLSDGKYPLEQRIEDKKRGIGRQKYPFLVWALTITMVGVFIWELVLNSREQGTPVSFKPVVNPMLGPSQSALINLGARFPPCMKDVPEVPVTTNMACMNDTANPPDRLCTIRELCGHGEFNGGEPNQWWRFITPIFLHAGFIHIILNMLAQLTAVAQIEREMGSGGFFILYFAAGIFGNVLGGNFSLVGVPSLGASGAIFGTIAVTWVDLFAHWKYHYRPVRRLIFMTIELVIGVAMGYIPYIDNFVPEAHLGGFAMGLLVGTTFYPVISTTRRHKIIMWCFRFTAIPLAVILYVVLVRNFYTSNPYAACSGCRYLSCFPTSSNNHCQGTGLTTFTTTNTN</sequence>
<evidence type="ECO:0000256" key="7">
    <source>
        <dbReference type="ARBA" id="ARBA00022825"/>
    </source>
</evidence>
<protein>
    <recommendedName>
        <fullName evidence="10">Rhomboid-type serine protease</fullName>
        <ecNumber evidence="10">3.4.21.105</ecNumber>
    </recommendedName>
</protein>
<feature type="compositionally biased region" description="Low complexity" evidence="11">
    <location>
        <begin position="437"/>
        <end position="455"/>
    </location>
</feature>
<evidence type="ECO:0000256" key="10">
    <source>
        <dbReference type="RuleBase" id="RU362115"/>
    </source>
</evidence>
<dbReference type="SUPFAM" id="SSF54427">
    <property type="entry name" value="NTF2-like"/>
    <property type="match status" value="1"/>
</dbReference>
<comment type="subcellular location">
    <subcellularLocation>
        <location evidence="2 10">Membrane</location>
        <topology evidence="2 10">Multi-pass membrane protein</topology>
    </subcellularLocation>
</comment>
<dbReference type="GO" id="GO:0006508">
    <property type="term" value="P:proteolysis"/>
    <property type="evidence" value="ECO:0007669"/>
    <property type="project" value="UniProtKB-KW"/>
</dbReference>
<dbReference type="SUPFAM" id="SSF144091">
    <property type="entry name" value="Rhomboid-like"/>
    <property type="match status" value="1"/>
</dbReference>
<dbReference type="InterPro" id="IPR022764">
    <property type="entry name" value="Peptidase_S54_rhomboid_dom"/>
</dbReference>
<keyword evidence="14" id="KW-1185">Reference proteome</keyword>
<feature type="domain" description="Peptidase S54 rhomboid" evidence="12">
    <location>
        <begin position="667"/>
        <end position="807"/>
    </location>
</feature>
<keyword evidence="6 10" id="KW-0378">Hydrolase</keyword>
<name>A0A4S4LIH9_9AGAM</name>
<evidence type="ECO:0000256" key="9">
    <source>
        <dbReference type="ARBA" id="ARBA00023136"/>
    </source>
</evidence>
<keyword evidence="9 10" id="KW-0472">Membrane</keyword>
<evidence type="ECO:0000313" key="13">
    <source>
        <dbReference type="EMBL" id="THH11749.1"/>
    </source>
</evidence>
<dbReference type="PANTHER" id="PTHR22936:SF69">
    <property type="entry name" value="RHOMBOID-LIKE PROTEIN"/>
    <property type="match status" value="1"/>
</dbReference>
<keyword evidence="7 10" id="KW-0720">Serine protease</keyword>
<comment type="similarity">
    <text evidence="3 10">Belongs to the peptidase S54 family.</text>
</comment>
<feature type="transmembrane region" description="Helical" evidence="10">
    <location>
        <begin position="822"/>
        <end position="843"/>
    </location>
</feature>